<evidence type="ECO:0000256" key="1">
    <source>
        <dbReference type="ARBA" id="ARBA00022676"/>
    </source>
</evidence>
<dbReference type="InterPro" id="IPR048773">
    <property type="entry name" value="SOGP_C"/>
</dbReference>
<dbReference type="PANTHER" id="PTHR37469:SF2">
    <property type="entry name" value="CELLOBIONIC ACID PHOSPHORYLASE"/>
    <property type="match status" value="1"/>
</dbReference>
<keyword evidence="1" id="KW-0328">Glycosyltransferase</keyword>
<feature type="domain" description="Glycosyl hydrolase 94 catalytic" evidence="3">
    <location>
        <begin position="696"/>
        <end position="980"/>
    </location>
</feature>
<dbReference type="Pfam" id="PF21250">
    <property type="entry name" value="SOGP_2nd"/>
    <property type="match status" value="1"/>
</dbReference>
<evidence type="ECO:0000259" key="5">
    <source>
        <dbReference type="Pfam" id="PF21270"/>
    </source>
</evidence>
<proteinExistence type="predicted"/>
<feature type="domain" description="Glycoside phosphorylase super sandwich" evidence="4">
    <location>
        <begin position="311"/>
        <end position="561"/>
    </location>
</feature>
<dbReference type="InterPro" id="IPR048771">
    <property type="entry name" value="SOGP_2nd"/>
</dbReference>
<dbReference type="Pfam" id="PF21958">
    <property type="entry name" value="SOGP_N"/>
    <property type="match status" value="1"/>
</dbReference>
<evidence type="ECO:0000313" key="7">
    <source>
        <dbReference type="EMBL" id="MBM7657720.1"/>
    </source>
</evidence>
<evidence type="ECO:0000256" key="2">
    <source>
        <dbReference type="ARBA" id="ARBA00022679"/>
    </source>
</evidence>
<dbReference type="SUPFAM" id="SSF48208">
    <property type="entry name" value="Six-hairpin glycosidases"/>
    <property type="match status" value="1"/>
</dbReference>
<gene>
    <name evidence="7" type="ORF">JOC27_001170</name>
</gene>
<dbReference type="RefSeq" id="WP_239529899.1">
    <property type="nucleotide sequence ID" value="NZ_CBCRXA010000006.1"/>
</dbReference>
<dbReference type="PANTHER" id="PTHR37469">
    <property type="entry name" value="CELLOBIONIC ACID PHOSPHORYLASE-RELATED"/>
    <property type="match status" value="1"/>
</dbReference>
<organism evidence="7 8">
    <name type="scientific">Sporolactobacillus spathodeae</name>
    <dbReference type="NCBI Taxonomy" id="1465502"/>
    <lineage>
        <taxon>Bacteria</taxon>
        <taxon>Bacillati</taxon>
        <taxon>Bacillota</taxon>
        <taxon>Bacilli</taxon>
        <taxon>Bacillales</taxon>
        <taxon>Sporolactobacillaceae</taxon>
        <taxon>Sporolactobacillus</taxon>
    </lineage>
</organism>
<feature type="domain" description="SOGP N-terminal" evidence="6">
    <location>
        <begin position="21"/>
        <end position="245"/>
    </location>
</feature>
<evidence type="ECO:0000259" key="4">
    <source>
        <dbReference type="Pfam" id="PF21250"/>
    </source>
</evidence>
<keyword evidence="8" id="KW-1185">Reference proteome</keyword>
<dbReference type="InterPro" id="IPR052047">
    <property type="entry name" value="GH94_Enzymes"/>
</dbReference>
<dbReference type="Proteomes" id="UP000823201">
    <property type="component" value="Unassembled WGS sequence"/>
</dbReference>
<dbReference type="Gene3D" id="1.50.10.10">
    <property type="match status" value="1"/>
</dbReference>
<reference evidence="7 8" key="1">
    <citation type="submission" date="2021-01" db="EMBL/GenBank/DDBJ databases">
        <title>Genomic Encyclopedia of Type Strains, Phase IV (KMG-IV): sequencing the most valuable type-strain genomes for metagenomic binning, comparative biology and taxonomic classification.</title>
        <authorList>
            <person name="Goeker M."/>
        </authorList>
    </citation>
    <scope>NUCLEOTIDE SEQUENCE [LARGE SCALE GENOMIC DNA]</scope>
    <source>
        <strain evidence="7 8">DSM 100968</strain>
    </source>
</reference>
<comment type="caution">
    <text evidence="7">The sequence shown here is derived from an EMBL/GenBank/DDBJ whole genome shotgun (WGS) entry which is preliminary data.</text>
</comment>
<dbReference type="Pfam" id="PF17167">
    <property type="entry name" value="Glyco_hydro_94"/>
    <property type="match status" value="1"/>
</dbReference>
<dbReference type="InterPro" id="IPR008928">
    <property type="entry name" value="6-hairpin_glycosidase_sf"/>
</dbReference>
<evidence type="ECO:0000313" key="8">
    <source>
        <dbReference type="Proteomes" id="UP000823201"/>
    </source>
</evidence>
<dbReference type="EMBL" id="JAFBEV010000008">
    <property type="protein sequence ID" value="MBM7657720.1"/>
    <property type="molecule type" value="Genomic_DNA"/>
</dbReference>
<keyword evidence="2" id="KW-0808">Transferase</keyword>
<feature type="domain" description="Glycoside phosphorylase C-terminal" evidence="5">
    <location>
        <begin position="1032"/>
        <end position="1120"/>
    </location>
</feature>
<accession>A0ABS2Q8F8</accession>
<dbReference type="Pfam" id="PF21270">
    <property type="entry name" value="SOGP_4th"/>
    <property type="match status" value="1"/>
</dbReference>
<name>A0ABS2Q8F8_9BACL</name>
<evidence type="ECO:0000259" key="3">
    <source>
        <dbReference type="Pfam" id="PF17167"/>
    </source>
</evidence>
<sequence>MMRTIIENQTLDLKKGRTMARFLKSGDLFELRVGDIMVNQVHSNVVDGSMNNIYLRLFDADGIHFTPLLGIHSSSAFSVGASSARWEGSWCGVAYDVLLTLTEQDTWFWSVTLDGLNLTADLIYTQDLGLANPSAVSANEAYVSQYIDQLCAQNDATGYVLGSRQNQPQAAGNFPSLRQGIFNRAAGYLTDGFQFYGLSYKKTNVPAALTRSQLPNAIDQYEFALAGLQSERIILDGKKKEVVIFADFSENHPERLSEAQLTDLNDIRELWAGVSAEPATLTPVEHFAPAKDIGEPRAADSLSLEDVQAMYPERLYEEWQDGQLLSFFTPDKKHIVLQAKELRTERPHGHILISGQTLFPDDDQMATTAYMYGIFNSQVVSGNTSMNKMMSNSRNALNVLKTSGQRIYLKTDEAYHLLTLPSLFEMDFNCVRWFYKTEDDCITITTVAATDSARVGLTISSQSGRKYNFLITQQILMNDQEYQYGFVMAQEGQRLFFRPDPENQLIQSAYPDLTFSLNVDGPSFRVSGDERLLSGTATDTGSSLVVLETDAASQVELLIQGSSRGVQRTERSLDAEKEANVYHMFMDRLRNGFCLSGSGSANDETGQLDTLVSWYAYDMLVHYLSPHGLEQYGGAAWGTRDVCQGPFEFFLAAQHFDVAGKILEKVYSHQYEDDGNWPQWFMFDRYSKIQFEESHGDIIVWPMKALADYLNATGDVSILDVPVPYMKRSDFCYTDKPVPLYDHLKKEVQYIGSHFLPGTHLSCYGNGDWDDTLQPADASMKEQMASSWTVALTYQAMRQLSAALESYDGAFADQLKETADKIAEDFRKYILRFSAIPGFLYFPSADQLQRIIYPGDPETGIDYRLLPMTRSMIAELVTKNEADNYVGLIRDHLKFPDGVRLMNRPARYRGGVSVHFKRAEQAANFGREIGLMYVHAHIRYIEAMAKIGHADAVWEALTAINPIGITDRVKNAAIRQANAYFSSSDGDFRTRYEAQEHFGDLHTGKVQVKGGWRIYSSGPGILFNQIVTHWLGIRAHSGKLVIDPVLSDKQNGYRFRFKCFGKPALFVYHIAAGIERKIQLNGADIPFNLTSNPYRVGGMVISAETLNEHLSETENVFDIFIPSSGK</sequence>
<dbReference type="InterPro" id="IPR033432">
    <property type="entry name" value="GH94_catalytic"/>
</dbReference>
<dbReference type="InterPro" id="IPR053831">
    <property type="entry name" value="SOGP_N"/>
</dbReference>
<evidence type="ECO:0000259" key="6">
    <source>
        <dbReference type="Pfam" id="PF21958"/>
    </source>
</evidence>
<protein>
    <submittedName>
        <fullName evidence="7">Lysine transport system substrate-binding protein</fullName>
    </submittedName>
</protein>
<dbReference type="InterPro" id="IPR012341">
    <property type="entry name" value="6hp_glycosidase-like_sf"/>
</dbReference>